<dbReference type="GO" id="GO:0016491">
    <property type="term" value="F:oxidoreductase activity"/>
    <property type="evidence" value="ECO:0007669"/>
    <property type="project" value="UniProtKB-KW"/>
</dbReference>
<reference evidence="5 6" key="2">
    <citation type="journal article" date="2016" name="Genome Announc.">
        <title>Draft Genome Sequence of Oceanobacillus picturae Heshi-B3, Isolated from Fermented Rice Bran in a Traditional Japanese Seafood Dish.</title>
        <authorList>
            <person name="Akuzawa S."/>
            <person name="Nagaoka J."/>
            <person name="Kanekatsu M."/>
            <person name="Kanesaki Y."/>
            <person name="Suzuki T."/>
        </authorList>
    </citation>
    <scope>NUCLEOTIDE SEQUENCE [LARGE SCALE GENOMIC DNA]</scope>
    <source>
        <strain evidence="5 6">Heshi-B3</strain>
    </source>
</reference>
<proteinExistence type="predicted"/>
<evidence type="ECO:0000313" key="5">
    <source>
        <dbReference type="EMBL" id="GAQ18343.1"/>
    </source>
</evidence>
<protein>
    <submittedName>
        <fullName evidence="5">NAD(P)H-dependent FAD/FMN reductase</fullName>
    </submittedName>
</protein>
<dbReference type="OrthoDB" id="1643408at2"/>
<dbReference type="AlphaFoldDB" id="A0A0U9H6H9"/>
<evidence type="ECO:0000256" key="2">
    <source>
        <dbReference type="ARBA" id="ARBA00022643"/>
    </source>
</evidence>
<keyword evidence="2" id="KW-0288">FMN</keyword>
<dbReference type="InterPro" id="IPR005025">
    <property type="entry name" value="FMN_Rdtase-like_dom"/>
</dbReference>
<keyword evidence="3" id="KW-0560">Oxidoreductase</keyword>
<comment type="caution">
    <text evidence="5">The sequence shown here is derived from an EMBL/GenBank/DDBJ whole genome shotgun (WGS) entry which is preliminary data.</text>
</comment>
<dbReference type="Proteomes" id="UP000052946">
    <property type="component" value="Unassembled WGS sequence"/>
</dbReference>
<reference evidence="6" key="1">
    <citation type="submission" date="2015-07" db="EMBL/GenBank/DDBJ databases">
        <title>Draft Genome Sequence of Oceanobacillus picturae Heshi-B3 that Was Isolated from Fermented Rice Bran with Aging Salted Mackerel, Which Was Named Heshiko as Traditional Fermented Seafood in Japan.</title>
        <authorList>
            <person name="Akuzawa S."/>
            <person name="Nakagawa J."/>
            <person name="Kanekatsu T."/>
            <person name="Kanesaki Y."/>
            <person name="Suzuki T."/>
        </authorList>
    </citation>
    <scope>NUCLEOTIDE SEQUENCE [LARGE SCALE GENOMIC DNA]</scope>
    <source>
        <strain evidence="6">Heshi-B3</strain>
    </source>
</reference>
<accession>A0A0U9H6H9</accession>
<dbReference type="SUPFAM" id="SSF52218">
    <property type="entry name" value="Flavoproteins"/>
    <property type="match status" value="1"/>
</dbReference>
<dbReference type="EMBL" id="BBXV01000026">
    <property type="protein sequence ID" value="GAQ18343.1"/>
    <property type="molecule type" value="Genomic_DNA"/>
</dbReference>
<evidence type="ECO:0000256" key="1">
    <source>
        <dbReference type="ARBA" id="ARBA00022630"/>
    </source>
</evidence>
<keyword evidence="1" id="KW-0285">Flavoprotein</keyword>
<evidence type="ECO:0000259" key="4">
    <source>
        <dbReference type="Pfam" id="PF03358"/>
    </source>
</evidence>
<sequence length="181" mass="20087">MKLTGISGSVVGEKTSQAVHDVLMTAKRLDPSLEIELIDLKEYDVEMVRGFPLAGYNQDTWDVVNKITTADALVIGSPIYQASISGVLKNLFDHLPVDAFKAKVTAMVTTGGVEKHFLVSEYQLKPILSYLKGMVPTYSVFVHNDDFNDDNEITNPIVNERISKLSEEILQLHNALQHKKG</sequence>
<dbReference type="RefSeq" id="WP_058950398.1">
    <property type="nucleotide sequence ID" value="NZ_BBXV01000026.1"/>
</dbReference>
<dbReference type="Gene3D" id="3.40.50.360">
    <property type="match status" value="1"/>
</dbReference>
<dbReference type="InterPro" id="IPR051814">
    <property type="entry name" value="NAD(P)H-dep_FMN_reductase"/>
</dbReference>
<dbReference type="PANTHER" id="PTHR43408">
    <property type="entry name" value="FMN REDUCTASE (NADPH)"/>
    <property type="match status" value="1"/>
</dbReference>
<organism evidence="5 6">
    <name type="scientific">Oceanobacillus picturae</name>
    <dbReference type="NCBI Taxonomy" id="171693"/>
    <lineage>
        <taxon>Bacteria</taxon>
        <taxon>Bacillati</taxon>
        <taxon>Bacillota</taxon>
        <taxon>Bacilli</taxon>
        <taxon>Bacillales</taxon>
        <taxon>Bacillaceae</taxon>
        <taxon>Oceanobacillus</taxon>
    </lineage>
</organism>
<evidence type="ECO:0000256" key="3">
    <source>
        <dbReference type="ARBA" id="ARBA00023002"/>
    </source>
</evidence>
<feature type="domain" description="NADPH-dependent FMN reductase-like" evidence="4">
    <location>
        <begin position="1"/>
        <end position="144"/>
    </location>
</feature>
<dbReference type="PANTHER" id="PTHR43408:SF2">
    <property type="entry name" value="FMN REDUCTASE (NADPH)"/>
    <property type="match status" value="1"/>
</dbReference>
<dbReference type="Pfam" id="PF03358">
    <property type="entry name" value="FMN_red"/>
    <property type="match status" value="1"/>
</dbReference>
<name>A0A0U9H6H9_9BACI</name>
<dbReference type="InterPro" id="IPR029039">
    <property type="entry name" value="Flavoprotein-like_sf"/>
</dbReference>
<gene>
    <name evidence="5" type="ORF">OPHB3_2282</name>
</gene>
<evidence type="ECO:0000313" key="6">
    <source>
        <dbReference type="Proteomes" id="UP000052946"/>
    </source>
</evidence>